<dbReference type="AlphaFoldDB" id="A0A3R9M339"/>
<feature type="domain" description="TonB-dependent receptor-like beta-barrel" evidence="12">
    <location>
        <begin position="411"/>
        <end position="791"/>
    </location>
</feature>
<evidence type="ECO:0000256" key="3">
    <source>
        <dbReference type="ARBA" id="ARBA00022452"/>
    </source>
</evidence>
<evidence type="ECO:0000259" key="13">
    <source>
        <dbReference type="Pfam" id="PF07715"/>
    </source>
</evidence>
<dbReference type="InterPro" id="IPR000531">
    <property type="entry name" value="Beta-barrel_TonB"/>
</dbReference>
<dbReference type="InterPro" id="IPR023996">
    <property type="entry name" value="TonB-dep_OMP_SusC/RagA"/>
</dbReference>
<dbReference type="InterPro" id="IPR008969">
    <property type="entry name" value="CarboxyPept-like_regulatory"/>
</dbReference>
<dbReference type="PANTHER" id="PTHR30069">
    <property type="entry name" value="TONB-DEPENDENT OUTER MEMBRANE RECEPTOR"/>
    <property type="match status" value="1"/>
</dbReference>
<dbReference type="InterPro" id="IPR023997">
    <property type="entry name" value="TonB-dep_OMP_SusC/RagA_CS"/>
</dbReference>
<evidence type="ECO:0000256" key="2">
    <source>
        <dbReference type="ARBA" id="ARBA00022448"/>
    </source>
</evidence>
<evidence type="ECO:0000256" key="7">
    <source>
        <dbReference type="ARBA" id="ARBA00023136"/>
    </source>
</evidence>
<gene>
    <name evidence="14" type="ORF">EI290_05865</name>
</gene>
<keyword evidence="2 10" id="KW-0813">Transport</keyword>
<keyword evidence="15" id="KW-1185">Reference proteome</keyword>
<dbReference type="SUPFAM" id="SSF56935">
    <property type="entry name" value="Porins"/>
    <property type="match status" value="1"/>
</dbReference>
<evidence type="ECO:0000259" key="12">
    <source>
        <dbReference type="Pfam" id="PF00593"/>
    </source>
</evidence>
<evidence type="ECO:0000256" key="6">
    <source>
        <dbReference type="ARBA" id="ARBA00023077"/>
    </source>
</evidence>
<dbReference type="Gene3D" id="2.40.170.20">
    <property type="entry name" value="TonB-dependent receptor, beta-barrel domain"/>
    <property type="match status" value="1"/>
</dbReference>
<dbReference type="RefSeq" id="WP_125427679.1">
    <property type="nucleotide sequence ID" value="NZ_RWIS01000003.1"/>
</dbReference>
<name>A0A3R9M339_9BACT</name>
<keyword evidence="8" id="KW-0675">Receptor</keyword>
<dbReference type="SUPFAM" id="SSF49464">
    <property type="entry name" value="Carboxypeptidase regulatory domain-like"/>
    <property type="match status" value="1"/>
</dbReference>
<keyword evidence="6 11" id="KW-0798">TonB box</keyword>
<dbReference type="OrthoDB" id="9768177at2"/>
<evidence type="ECO:0000256" key="9">
    <source>
        <dbReference type="ARBA" id="ARBA00023237"/>
    </source>
</evidence>
<dbReference type="Pfam" id="PF00593">
    <property type="entry name" value="TonB_dep_Rec_b-barrel"/>
    <property type="match status" value="1"/>
</dbReference>
<evidence type="ECO:0000256" key="11">
    <source>
        <dbReference type="RuleBase" id="RU003357"/>
    </source>
</evidence>
<comment type="caution">
    <text evidence="14">The sequence shown here is derived from an EMBL/GenBank/DDBJ whole genome shotgun (WGS) entry which is preliminary data.</text>
</comment>
<dbReference type="Pfam" id="PF13620">
    <property type="entry name" value="CarboxypepD_reg"/>
    <property type="match status" value="1"/>
</dbReference>
<dbReference type="InterPro" id="IPR039426">
    <property type="entry name" value="TonB-dep_rcpt-like"/>
</dbReference>
<reference evidence="14 15" key="1">
    <citation type="submission" date="2018-12" db="EMBL/GenBank/DDBJ databases">
        <authorList>
            <person name="Feng G."/>
            <person name="Zhu H."/>
        </authorList>
    </citation>
    <scope>NUCLEOTIDE SEQUENCE [LARGE SCALE GENOMIC DNA]</scope>
    <source>
        <strain evidence="14 15">9PBR-2</strain>
    </source>
</reference>
<keyword evidence="3 10" id="KW-1134">Transmembrane beta strand</keyword>
<dbReference type="GO" id="GO:0009279">
    <property type="term" value="C:cell outer membrane"/>
    <property type="evidence" value="ECO:0007669"/>
    <property type="project" value="UniProtKB-SubCell"/>
</dbReference>
<dbReference type="Pfam" id="PF07715">
    <property type="entry name" value="Plug"/>
    <property type="match status" value="1"/>
</dbReference>
<evidence type="ECO:0000313" key="15">
    <source>
        <dbReference type="Proteomes" id="UP000280066"/>
    </source>
</evidence>
<keyword evidence="4 10" id="KW-0812">Transmembrane</keyword>
<dbReference type="PANTHER" id="PTHR30069:SF29">
    <property type="entry name" value="HEMOGLOBIN AND HEMOGLOBIN-HAPTOGLOBIN-BINDING PROTEIN 1-RELATED"/>
    <property type="match status" value="1"/>
</dbReference>
<dbReference type="EMBL" id="RWIS01000003">
    <property type="protein sequence ID" value="RSK35225.1"/>
    <property type="molecule type" value="Genomic_DNA"/>
</dbReference>
<dbReference type="GO" id="GO:0044718">
    <property type="term" value="P:siderophore transmembrane transport"/>
    <property type="evidence" value="ECO:0007669"/>
    <property type="project" value="TreeGrafter"/>
</dbReference>
<comment type="subcellular location">
    <subcellularLocation>
        <location evidence="1 10">Cell outer membrane</location>
        <topology evidence="1 10">Multi-pass membrane protein</topology>
    </subcellularLocation>
</comment>
<proteinExistence type="inferred from homology"/>
<dbReference type="PROSITE" id="PS52016">
    <property type="entry name" value="TONB_DEPENDENT_REC_3"/>
    <property type="match status" value="1"/>
</dbReference>
<evidence type="ECO:0000256" key="4">
    <source>
        <dbReference type="ARBA" id="ARBA00022692"/>
    </source>
</evidence>
<accession>A0A3R9M339</accession>
<dbReference type="InterPro" id="IPR037066">
    <property type="entry name" value="Plug_dom_sf"/>
</dbReference>
<dbReference type="NCBIfam" id="TIGR04056">
    <property type="entry name" value="OMP_RagA_SusC"/>
    <property type="match status" value="1"/>
</dbReference>
<keyword evidence="9 10" id="KW-0998">Cell outer membrane</keyword>
<dbReference type="InterPro" id="IPR012910">
    <property type="entry name" value="Plug_dom"/>
</dbReference>
<keyword evidence="7 10" id="KW-0472">Membrane</keyword>
<dbReference type="GO" id="GO:0015344">
    <property type="term" value="F:siderophore uptake transmembrane transporter activity"/>
    <property type="evidence" value="ECO:0007669"/>
    <property type="project" value="TreeGrafter"/>
</dbReference>
<dbReference type="Proteomes" id="UP000280066">
    <property type="component" value="Unassembled WGS sequence"/>
</dbReference>
<sequence>MPHAYSLTGHRRYLAGIALLVPLLGTLQVATAQTTRYTIRGRVVDARGEALPGATVRLLNTVLGASSNAEGTFELTSGLAPGTYQLEISSVGYTPLRRTVALGADPTVTVPDVTLSEDLVRLNDVVVTGTSVATSKKQLGNTIATVSGAELRTAVPTQIDQALQGKFSGVQITQNSGNPAGGISVRLRGPSTVAGSSDPLYIIDGVIINNDSPQLLDLGGYAQNRLVDISPNDVERIEVIKGAAAAAIYGSRASNGVVQIFTKRGQEGKPQVTVSSQFLTSQIRKTLDYNDYPFRFANTANNADLTQVPVQRYDLQKDIFRTAVGTDNYVSVTGGAAGTKYFASGNYFRNQGIVENTDFNRGGGRLRLQQTLGSKASVSVGANYTLSQSREVPNGGINEAYGALTGFIFANNYLNPARDPVTGRYPSTAANIARTNPLEAVDRFDFRQRTSRFIGDAQLNLTPFAGFTIDYVLGYDASTQVATGFIPTNSTAPTYSTGLARRADRTALLVNNDLTLGYRRDFTEWLASTTTLGGTLQSEQSLQTAQQTIGLSPVIQTTASGTSVVQNPRYLGDYRTERTIRGAFVQQTVGLYNRLFLTGALRVDAASVYGTKVRTQYYPKLSASYVLSDQEFWRAGSLAQLVPQFKLRASYGQAGNLTAIGPYDRFTNFDPVTVGTLPGLVTSTLQGNDQLKPERQKEFEAGFDASFIKDRLGLEFSYYDKRVEDLLLQRDLNFSSGFSTRFDNVGNMRNKGLELLLRATPVQTAAVRWNVTATYSRNRNRITNIPNGLVTFPNGFGLVAAVEGQPLGTYYGTYSARNPDGSLLLTPAGLPQRERGIQGTFGAPNTPLRAADGQPSGNLVNGVLGDPNPDFVASLINEVSLLDSRLTLRVQFDTQQGFDVFNFTQRVGSRDIFGGLARYERELRGEVPKGSSTATYNTFDVWIEDGSFVKLREASVSYLLRPKLLGLKDLRVSVSGRNLWVFTDYSGYDPEVSAAGQSNAVRGFDFVEVPIPRTLSVGLNASF</sequence>
<organism evidence="14 15">
    <name type="scientific">Hymenobacter metallilatus</name>
    <dbReference type="NCBI Taxonomy" id="2493666"/>
    <lineage>
        <taxon>Bacteria</taxon>
        <taxon>Pseudomonadati</taxon>
        <taxon>Bacteroidota</taxon>
        <taxon>Cytophagia</taxon>
        <taxon>Cytophagales</taxon>
        <taxon>Hymenobacteraceae</taxon>
        <taxon>Hymenobacter</taxon>
    </lineage>
</organism>
<dbReference type="Gene3D" id="2.60.40.1120">
    <property type="entry name" value="Carboxypeptidase-like, regulatory domain"/>
    <property type="match status" value="1"/>
</dbReference>
<evidence type="ECO:0000256" key="10">
    <source>
        <dbReference type="PROSITE-ProRule" id="PRU01360"/>
    </source>
</evidence>
<comment type="similarity">
    <text evidence="10 11">Belongs to the TonB-dependent receptor family.</text>
</comment>
<evidence type="ECO:0000256" key="5">
    <source>
        <dbReference type="ARBA" id="ARBA00022729"/>
    </source>
</evidence>
<evidence type="ECO:0000256" key="8">
    <source>
        <dbReference type="ARBA" id="ARBA00023170"/>
    </source>
</evidence>
<evidence type="ECO:0000313" key="14">
    <source>
        <dbReference type="EMBL" id="RSK35225.1"/>
    </source>
</evidence>
<evidence type="ECO:0000256" key="1">
    <source>
        <dbReference type="ARBA" id="ARBA00004571"/>
    </source>
</evidence>
<dbReference type="Gene3D" id="2.170.130.10">
    <property type="entry name" value="TonB-dependent receptor, plug domain"/>
    <property type="match status" value="1"/>
</dbReference>
<dbReference type="NCBIfam" id="TIGR04057">
    <property type="entry name" value="SusC_RagA_signa"/>
    <property type="match status" value="1"/>
</dbReference>
<keyword evidence="5" id="KW-0732">Signal</keyword>
<feature type="domain" description="TonB-dependent receptor plug" evidence="13">
    <location>
        <begin position="136"/>
        <end position="257"/>
    </location>
</feature>
<protein>
    <submittedName>
        <fullName evidence="14">SusC/RagA family TonB-linked outer membrane protein</fullName>
    </submittedName>
</protein>
<dbReference type="InterPro" id="IPR036942">
    <property type="entry name" value="Beta-barrel_TonB_sf"/>
</dbReference>